<evidence type="ECO:0000256" key="5">
    <source>
        <dbReference type="ARBA" id="ARBA00023040"/>
    </source>
</evidence>
<dbReference type="CDD" id="cd15203">
    <property type="entry name" value="7tmA_NPYR-like"/>
    <property type="match status" value="1"/>
</dbReference>
<evidence type="ECO:0000259" key="11">
    <source>
        <dbReference type="PROSITE" id="PS50262"/>
    </source>
</evidence>
<evidence type="ECO:0000256" key="3">
    <source>
        <dbReference type="ARBA" id="ARBA00022692"/>
    </source>
</evidence>
<dbReference type="PANTHER" id="PTHR24235:SF12">
    <property type="entry name" value="G-PROTEIN COUPLED RECEPTORS FAMILY 1 PROFILE DOMAIN-CONTAINING PROTEIN"/>
    <property type="match status" value="1"/>
</dbReference>
<reference evidence="12" key="1">
    <citation type="journal article" date="2023" name="Mol. Biol. Evol.">
        <title>Third-Generation Sequencing Reveals the Adaptive Role of the Epigenome in Three Deep-Sea Polychaetes.</title>
        <authorList>
            <person name="Perez M."/>
            <person name="Aroh O."/>
            <person name="Sun Y."/>
            <person name="Lan Y."/>
            <person name="Juniper S.K."/>
            <person name="Young C.R."/>
            <person name="Angers B."/>
            <person name="Qian P.Y."/>
        </authorList>
    </citation>
    <scope>NUCLEOTIDE SEQUENCE</scope>
    <source>
        <strain evidence="12">P08H-3</strain>
    </source>
</reference>
<evidence type="ECO:0000256" key="2">
    <source>
        <dbReference type="ARBA" id="ARBA00010663"/>
    </source>
</evidence>
<evidence type="ECO:0000256" key="8">
    <source>
        <dbReference type="ARBA" id="ARBA00023224"/>
    </source>
</evidence>
<gene>
    <name evidence="12" type="ORF">LSH36_356g01038</name>
</gene>
<feature type="transmembrane region" description="Helical" evidence="10">
    <location>
        <begin position="308"/>
        <end position="330"/>
    </location>
</feature>
<keyword evidence="7 9" id="KW-0675">Receptor</keyword>
<accession>A0AAD9JEE8</accession>
<dbReference type="PRINTS" id="PR01012">
    <property type="entry name" value="NRPEPTIDEYR"/>
</dbReference>
<keyword evidence="5 9" id="KW-0297">G-protein coupled receptor</keyword>
<feature type="transmembrane region" description="Helical" evidence="10">
    <location>
        <begin position="342"/>
        <end position="367"/>
    </location>
</feature>
<dbReference type="PANTHER" id="PTHR24235">
    <property type="entry name" value="NEUROPEPTIDE Y RECEPTOR"/>
    <property type="match status" value="1"/>
</dbReference>
<comment type="similarity">
    <text evidence="2 9">Belongs to the G-protein coupled receptor 1 family.</text>
</comment>
<feature type="transmembrane region" description="Helical" evidence="10">
    <location>
        <begin position="110"/>
        <end position="130"/>
    </location>
</feature>
<dbReference type="InterPro" id="IPR000611">
    <property type="entry name" value="NPY_rcpt"/>
</dbReference>
<evidence type="ECO:0000256" key="4">
    <source>
        <dbReference type="ARBA" id="ARBA00022989"/>
    </source>
</evidence>
<keyword evidence="6 10" id="KW-0472">Membrane</keyword>
<evidence type="ECO:0000313" key="12">
    <source>
        <dbReference type="EMBL" id="KAK2151623.1"/>
    </source>
</evidence>
<dbReference type="Proteomes" id="UP001208570">
    <property type="component" value="Unassembled WGS sequence"/>
</dbReference>
<evidence type="ECO:0000313" key="13">
    <source>
        <dbReference type="Proteomes" id="UP001208570"/>
    </source>
</evidence>
<organism evidence="12 13">
    <name type="scientific">Paralvinella palmiformis</name>
    <dbReference type="NCBI Taxonomy" id="53620"/>
    <lineage>
        <taxon>Eukaryota</taxon>
        <taxon>Metazoa</taxon>
        <taxon>Spiralia</taxon>
        <taxon>Lophotrochozoa</taxon>
        <taxon>Annelida</taxon>
        <taxon>Polychaeta</taxon>
        <taxon>Sedentaria</taxon>
        <taxon>Canalipalpata</taxon>
        <taxon>Terebellida</taxon>
        <taxon>Terebelliformia</taxon>
        <taxon>Alvinellidae</taxon>
        <taxon>Paralvinella</taxon>
    </lineage>
</organism>
<evidence type="ECO:0000256" key="7">
    <source>
        <dbReference type="ARBA" id="ARBA00023170"/>
    </source>
</evidence>
<keyword evidence="8 9" id="KW-0807">Transducer</keyword>
<protein>
    <recommendedName>
        <fullName evidence="11">G-protein coupled receptors family 1 profile domain-containing protein</fullName>
    </recommendedName>
</protein>
<name>A0AAD9JEE8_9ANNE</name>
<dbReference type="SUPFAM" id="SSF81321">
    <property type="entry name" value="Family A G protein-coupled receptor-like"/>
    <property type="match status" value="1"/>
</dbReference>
<dbReference type="Pfam" id="PF00001">
    <property type="entry name" value="7tm_1"/>
    <property type="match status" value="1"/>
</dbReference>
<feature type="transmembrane region" description="Helical" evidence="10">
    <location>
        <begin position="249"/>
        <end position="272"/>
    </location>
</feature>
<comment type="subcellular location">
    <subcellularLocation>
        <location evidence="1">Membrane</location>
        <topology evidence="1">Multi-pass membrane protein</topology>
    </subcellularLocation>
</comment>
<evidence type="ECO:0000256" key="9">
    <source>
        <dbReference type="RuleBase" id="RU000688"/>
    </source>
</evidence>
<feature type="transmembrane region" description="Helical" evidence="10">
    <location>
        <begin position="197"/>
        <end position="220"/>
    </location>
</feature>
<feature type="transmembrane region" description="Helical" evidence="10">
    <location>
        <begin position="73"/>
        <end position="98"/>
    </location>
</feature>
<dbReference type="AlphaFoldDB" id="A0AAD9JEE8"/>
<dbReference type="Gene3D" id="1.20.1070.10">
    <property type="entry name" value="Rhodopsin 7-helix transmembrane proteins"/>
    <property type="match status" value="1"/>
</dbReference>
<keyword evidence="3 9" id="KW-0812">Transmembrane</keyword>
<keyword evidence="4 10" id="KW-1133">Transmembrane helix</keyword>
<dbReference type="PRINTS" id="PR00237">
    <property type="entry name" value="GPCRRHODOPSN"/>
</dbReference>
<dbReference type="InterPro" id="IPR017452">
    <property type="entry name" value="GPCR_Rhodpsn_7TM"/>
</dbReference>
<dbReference type="InterPro" id="IPR000276">
    <property type="entry name" value="GPCR_Rhodpsn"/>
</dbReference>
<dbReference type="GO" id="GO:0016020">
    <property type="term" value="C:membrane"/>
    <property type="evidence" value="ECO:0007669"/>
    <property type="project" value="UniProtKB-SubCell"/>
</dbReference>
<dbReference type="GO" id="GO:0004983">
    <property type="term" value="F:neuropeptide Y receptor activity"/>
    <property type="evidence" value="ECO:0007669"/>
    <property type="project" value="InterPro"/>
</dbReference>
<keyword evidence="13" id="KW-1185">Reference proteome</keyword>
<evidence type="ECO:0000256" key="10">
    <source>
        <dbReference type="SAM" id="Phobius"/>
    </source>
</evidence>
<sequence length="465" mass="51297">MLPPLTGTELQWLRSWLGEHGTDGHTSSAGRMDGSTVTDGDVRIGANISFEDLASIINQSRVEDHWFEPMLESSVICAYVFVISVGLVSNSLVCFVVARVKSLRTVRNMFIVNLAVSDIVMCLFCMPLTLVKLVLKNWPLGEPLCRITPWMQAANVFASTITITVIALDRYHVILSPTGGTAGVIGGGPTAGSKRRFAGAVCLIAAIWIVASLIGVPLAVYNGTTETGYFVLVSFTMCIEKWPSAEARFAYAAVVMVLQFVVPISILAIVHWRISNFLKCRINSNPNTLSSVRSAVKETRRHRKNTSLLMAITIMYALCWFPLTLLNFLADFNYSLFMYRNFLLVYAAAHLIAMTSAIANPILYGWYNANFKRHFLQTVCFWRLDGHQAGSRDGARTAAVGGATGERCAFNVVHAKPISYKAIQTEVQPQMLTYTPRESPVMITEACQMTTGSGVWYPQNEAHDP</sequence>
<evidence type="ECO:0000256" key="1">
    <source>
        <dbReference type="ARBA" id="ARBA00004141"/>
    </source>
</evidence>
<proteinExistence type="inferred from homology"/>
<comment type="caution">
    <text evidence="12">The sequence shown here is derived from an EMBL/GenBank/DDBJ whole genome shotgun (WGS) entry which is preliminary data.</text>
</comment>
<feature type="domain" description="G-protein coupled receptors family 1 profile" evidence="11">
    <location>
        <begin position="89"/>
        <end position="364"/>
    </location>
</feature>
<dbReference type="EMBL" id="JAODUP010000356">
    <property type="protein sequence ID" value="KAK2151623.1"/>
    <property type="molecule type" value="Genomic_DNA"/>
</dbReference>
<dbReference type="PROSITE" id="PS50262">
    <property type="entry name" value="G_PROTEIN_RECEP_F1_2"/>
    <property type="match status" value="1"/>
</dbReference>
<feature type="transmembrane region" description="Helical" evidence="10">
    <location>
        <begin position="150"/>
        <end position="168"/>
    </location>
</feature>
<dbReference type="PROSITE" id="PS00237">
    <property type="entry name" value="G_PROTEIN_RECEP_F1_1"/>
    <property type="match status" value="1"/>
</dbReference>
<evidence type="ECO:0000256" key="6">
    <source>
        <dbReference type="ARBA" id="ARBA00023136"/>
    </source>
</evidence>